<protein>
    <submittedName>
        <fullName evidence="1">Uncharacterized protein</fullName>
    </submittedName>
</protein>
<dbReference type="RefSeq" id="XP_009173861.1">
    <property type="nucleotide sequence ID" value="XM_009175597.1"/>
</dbReference>
<dbReference type="OrthoDB" id="10063766at2759"/>
<name>A0A074Z5P3_OPIVI</name>
<dbReference type="CTD" id="20323678"/>
<dbReference type="GeneID" id="20323678"/>
<organism evidence="1 2">
    <name type="scientific">Opisthorchis viverrini</name>
    <name type="common">Southeast Asian liver fluke</name>
    <dbReference type="NCBI Taxonomy" id="6198"/>
    <lineage>
        <taxon>Eukaryota</taxon>
        <taxon>Metazoa</taxon>
        <taxon>Spiralia</taxon>
        <taxon>Lophotrochozoa</taxon>
        <taxon>Platyhelminthes</taxon>
        <taxon>Trematoda</taxon>
        <taxon>Digenea</taxon>
        <taxon>Opisthorchiida</taxon>
        <taxon>Opisthorchiata</taxon>
        <taxon>Opisthorchiidae</taxon>
        <taxon>Opisthorchis</taxon>
    </lineage>
</organism>
<dbReference type="Proteomes" id="UP000054324">
    <property type="component" value="Unassembled WGS sequence"/>
</dbReference>
<gene>
    <name evidence="1" type="ORF">T265_09509</name>
</gene>
<dbReference type="KEGG" id="ovi:T265_09509"/>
<dbReference type="EMBL" id="KL596901">
    <property type="protein sequence ID" value="KER22393.1"/>
    <property type="molecule type" value="Genomic_DNA"/>
</dbReference>
<keyword evidence="2" id="KW-1185">Reference proteome</keyword>
<accession>A0A074Z5P3</accession>
<sequence length="121" mass="13664">MWEKREQVKTTTWNATVIGGGETWTDNGRVAQWPEETSKQQEVVPEKTLVPFWEVGEWVASVARTTGGLRSTGVAGGHTKDVTLTERVQRATTKIIVSLKSVDYETRLAVLHLFPLEYRHL</sequence>
<evidence type="ECO:0000313" key="2">
    <source>
        <dbReference type="Proteomes" id="UP000054324"/>
    </source>
</evidence>
<dbReference type="AlphaFoldDB" id="A0A074Z5P3"/>
<evidence type="ECO:0000313" key="1">
    <source>
        <dbReference type="EMBL" id="KER22393.1"/>
    </source>
</evidence>
<proteinExistence type="predicted"/>
<reference evidence="1 2" key="1">
    <citation type="submission" date="2013-11" db="EMBL/GenBank/DDBJ databases">
        <title>Opisthorchis viverrini - life in the bile duct.</title>
        <authorList>
            <person name="Young N.D."/>
            <person name="Nagarajan N."/>
            <person name="Lin S.J."/>
            <person name="Korhonen P.K."/>
            <person name="Jex A.R."/>
            <person name="Hall R.S."/>
            <person name="Safavi-Hemami H."/>
            <person name="Kaewkong W."/>
            <person name="Bertrand D."/>
            <person name="Gao S."/>
            <person name="Seet Q."/>
            <person name="Wongkham S."/>
            <person name="Teh B.T."/>
            <person name="Wongkham C."/>
            <person name="Intapan P.M."/>
            <person name="Maleewong W."/>
            <person name="Yang X."/>
            <person name="Hu M."/>
            <person name="Wang Z."/>
            <person name="Hofmann A."/>
            <person name="Sternberg P.W."/>
            <person name="Tan P."/>
            <person name="Wang J."/>
            <person name="Gasser R.B."/>
        </authorList>
    </citation>
    <scope>NUCLEOTIDE SEQUENCE [LARGE SCALE GENOMIC DNA]</scope>
</reference>